<reference evidence="3" key="1">
    <citation type="journal article" date="2020" name="mSystems">
        <title>Genome- and Community-Level Interaction Insights into Carbon Utilization and Element Cycling Functions of Hydrothermarchaeota in Hydrothermal Sediment.</title>
        <authorList>
            <person name="Zhou Z."/>
            <person name="Liu Y."/>
            <person name="Xu W."/>
            <person name="Pan J."/>
            <person name="Luo Z.H."/>
            <person name="Li M."/>
        </authorList>
    </citation>
    <scope>NUCLEOTIDE SEQUENCE [LARGE SCALE GENOMIC DNA]</scope>
    <source>
        <strain evidence="3">HyVt-113</strain>
    </source>
</reference>
<organism evidence="3">
    <name type="scientific">Desulfofervidus auxilii</name>
    <dbReference type="NCBI Taxonomy" id="1621989"/>
    <lineage>
        <taxon>Bacteria</taxon>
        <taxon>Pseudomonadati</taxon>
        <taxon>Thermodesulfobacteriota</taxon>
        <taxon>Candidatus Desulfofervidia</taxon>
        <taxon>Candidatus Desulfofervidales</taxon>
        <taxon>Candidatus Desulfofervidaceae</taxon>
        <taxon>Candidatus Desulfofervidus</taxon>
    </lineage>
</organism>
<comment type="caution">
    <text evidence="3">The sequence shown here is derived from an EMBL/GenBank/DDBJ whole genome shotgun (WGS) entry which is preliminary data.</text>
</comment>
<dbReference type="EMBL" id="DQWQ01000095">
    <property type="protein sequence ID" value="HDD35600.1"/>
    <property type="molecule type" value="Genomic_DNA"/>
</dbReference>
<dbReference type="InterPro" id="IPR011010">
    <property type="entry name" value="DNA_brk_join_enz"/>
</dbReference>
<dbReference type="AlphaFoldDB" id="A0A7V0NEH2"/>
<dbReference type="GO" id="GO:0003677">
    <property type="term" value="F:DNA binding"/>
    <property type="evidence" value="ECO:0007669"/>
    <property type="project" value="InterPro"/>
</dbReference>
<evidence type="ECO:0000256" key="1">
    <source>
        <dbReference type="ARBA" id="ARBA00023172"/>
    </source>
</evidence>
<dbReference type="InterPro" id="IPR013762">
    <property type="entry name" value="Integrase-like_cat_sf"/>
</dbReference>
<dbReference type="GO" id="GO:0006310">
    <property type="term" value="P:DNA recombination"/>
    <property type="evidence" value="ECO:0007669"/>
    <property type="project" value="UniProtKB-KW"/>
</dbReference>
<evidence type="ECO:0000313" key="3">
    <source>
        <dbReference type="EMBL" id="HDD35600.1"/>
    </source>
</evidence>
<sequence>MRFLSPEEAQALLQECRKRSRQLYEIYLLALHCGLRAGEIFNLTWQDIELKNELINIKDPKNKTKGVVYMTDEVKAMFEAKEKGKPNELVFKSRKGGKIKEISNAFDKVVKTLGFNEGITDRRNKVVFHSLRHTFASWLAINGTPIYTIQKLLRRV</sequence>
<accession>A0A7V0NEH2</accession>
<proteinExistence type="predicted"/>
<dbReference type="CDD" id="cd00796">
    <property type="entry name" value="INT_Rci_Hp1_C"/>
    <property type="match status" value="1"/>
</dbReference>
<gene>
    <name evidence="3" type="ORF">ENF30_02240</name>
</gene>
<protein>
    <submittedName>
        <fullName evidence="3">Site-specific integrase</fullName>
    </submittedName>
</protein>
<dbReference type="SUPFAM" id="SSF56349">
    <property type="entry name" value="DNA breaking-rejoining enzymes"/>
    <property type="match status" value="1"/>
</dbReference>
<dbReference type="Proteomes" id="UP000885706">
    <property type="component" value="Unassembled WGS sequence"/>
</dbReference>
<dbReference type="PANTHER" id="PTHR30349:SF64">
    <property type="entry name" value="PROPHAGE INTEGRASE INTD-RELATED"/>
    <property type="match status" value="1"/>
</dbReference>
<dbReference type="GO" id="GO:0015074">
    <property type="term" value="P:DNA integration"/>
    <property type="evidence" value="ECO:0007669"/>
    <property type="project" value="InterPro"/>
</dbReference>
<feature type="domain" description="Tyr recombinase" evidence="2">
    <location>
        <begin position="1"/>
        <end position="156"/>
    </location>
</feature>
<name>A0A7V0NEH2_DESA2</name>
<dbReference type="Pfam" id="PF00589">
    <property type="entry name" value="Phage_integrase"/>
    <property type="match status" value="1"/>
</dbReference>
<evidence type="ECO:0000259" key="2">
    <source>
        <dbReference type="PROSITE" id="PS51898"/>
    </source>
</evidence>
<dbReference type="InterPro" id="IPR050090">
    <property type="entry name" value="Tyrosine_recombinase_XerCD"/>
</dbReference>
<keyword evidence="1" id="KW-0233">DNA recombination</keyword>
<dbReference type="InterPro" id="IPR002104">
    <property type="entry name" value="Integrase_catalytic"/>
</dbReference>
<dbReference type="PROSITE" id="PS51898">
    <property type="entry name" value="TYR_RECOMBINASE"/>
    <property type="match status" value="1"/>
</dbReference>
<dbReference type="PANTHER" id="PTHR30349">
    <property type="entry name" value="PHAGE INTEGRASE-RELATED"/>
    <property type="match status" value="1"/>
</dbReference>
<dbReference type="Gene3D" id="1.10.443.10">
    <property type="entry name" value="Intergrase catalytic core"/>
    <property type="match status" value="1"/>
</dbReference>